<comment type="caution">
    <text evidence="3">The sequence shown here is derived from an EMBL/GenBank/DDBJ whole genome shotgun (WGS) entry which is preliminary data.</text>
</comment>
<feature type="transmembrane region" description="Helical" evidence="2">
    <location>
        <begin position="79"/>
        <end position="100"/>
    </location>
</feature>
<proteinExistence type="predicted"/>
<feature type="region of interest" description="Disordered" evidence="1">
    <location>
        <begin position="142"/>
        <end position="201"/>
    </location>
</feature>
<reference evidence="3 4" key="1">
    <citation type="submission" date="2019-03" db="EMBL/GenBank/DDBJ databases">
        <title>First draft genome of Liparis tanakae, snailfish: a comprehensive survey of snailfish specific genes.</title>
        <authorList>
            <person name="Kim W."/>
            <person name="Song I."/>
            <person name="Jeong J.-H."/>
            <person name="Kim D."/>
            <person name="Kim S."/>
            <person name="Ryu S."/>
            <person name="Song J.Y."/>
            <person name="Lee S.K."/>
        </authorList>
    </citation>
    <scope>NUCLEOTIDE SEQUENCE [LARGE SCALE GENOMIC DNA]</scope>
    <source>
        <tissue evidence="3">Muscle</tissue>
    </source>
</reference>
<accession>A0A4Z2HCA3</accession>
<sequence length="227" mass="25170">MMGHALRLKRKLAAKLDFVESDPNSSRSLRVRPASPRPSGPATRRSHRPSGHLPELALDLLEPVKPLLLLRVRCSETKVAVVVLRGFGVSLLCVVLFLSYPQCVPSRVLRARTSDWGAYSYFETPPALVNLIRHRQAMTNVEASSETWDDSQLSQEQEDDEDEQPPHHHNKHDASLTEGAETTGSSSPPTLPSDPALWGPLTETLREEAIYRGPAGESDQLVRAISW</sequence>
<keyword evidence="4" id="KW-1185">Reference proteome</keyword>
<evidence type="ECO:0000256" key="1">
    <source>
        <dbReference type="SAM" id="MobiDB-lite"/>
    </source>
</evidence>
<organism evidence="3 4">
    <name type="scientific">Liparis tanakae</name>
    <name type="common">Tanaka's snailfish</name>
    <dbReference type="NCBI Taxonomy" id="230148"/>
    <lineage>
        <taxon>Eukaryota</taxon>
        <taxon>Metazoa</taxon>
        <taxon>Chordata</taxon>
        <taxon>Craniata</taxon>
        <taxon>Vertebrata</taxon>
        <taxon>Euteleostomi</taxon>
        <taxon>Actinopterygii</taxon>
        <taxon>Neopterygii</taxon>
        <taxon>Teleostei</taxon>
        <taxon>Neoteleostei</taxon>
        <taxon>Acanthomorphata</taxon>
        <taxon>Eupercaria</taxon>
        <taxon>Perciformes</taxon>
        <taxon>Cottioidei</taxon>
        <taxon>Cottales</taxon>
        <taxon>Liparidae</taxon>
        <taxon>Liparis</taxon>
    </lineage>
</organism>
<keyword evidence="2" id="KW-0812">Transmembrane</keyword>
<protein>
    <submittedName>
        <fullName evidence="3">Uncharacterized protein</fullName>
    </submittedName>
</protein>
<dbReference type="AlphaFoldDB" id="A0A4Z2HCA3"/>
<dbReference type="Proteomes" id="UP000314294">
    <property type="component" value="Unassembled WGS sequence"/>
</dbReference>
<feature type="region of interest" description="Disordered" evidence="1">
    <location>
        <begin position="23"/>
        <end position="51"/>
    </location>
</feature>
<evidence type="ECO:0000313" key="4">
    <source>
        <dbReference type="Proteomes" id="UP000314294"/>
    </source>
</evidence>
<name>A0A4Z2HCA3_9TELE</name>
<evidence type="ECO:0000256" key="2">
    <source>
        <dbReference type="SAM" id="Phobius"/>
    </source>
</evidence>
<keyword evidence="2" id="KW-0472">Membrane</keyword>
<dbReference type="EMBL" id="SRLO01000289">
    <property type="protein sequence ID" value="TNN62643.1"/>
    <property type="molecule type" value="Genomic_DNA"/>
</dbReference>
<keyword evidence="2" id="KW-1133">Transmembrane helix</keyword>
<gene>
    <name evidence="3" type="ORF">EYF80_027161</name>
</gene>
<evidence type="ECO:0000313" key="3">
    <source>
        <dbReference type="EMBL" id="TNN62643.1"/>
    </source>
</evidence>